<dbReference type="EMBL" id="JADHOK010000027">
    <property type="protein sequence ID" value="MBL6761675.1"/>
    <property type="molecule type" value="Genomic_DNA"/>
</dbReference>
<protein>
    <recommendedName>
        <fullName evidence="3">ImuA protein</fullName>
    </recommendedName>
</protein>
<dbReference type="Gene3D" id="3.40.50.300">
    <property type="entry name" value="P-loop containing nucleotide triphosphate hydrolases"/>
    <property type="match status" value="1"/>
</dbReference>
<dbReference type="Proteomes" id="UP000785783">
    <property type="component" value="Unassembled WGS sequence"/>
</dbReference>
<sequence>MLGEMQNALPKQAKDAQQQHKLKRLQKLVMQHEPVLQRGACITTGFGEIDAYFTAHVEQAGLPSGGVHEIAAESAADMAAVLGFAHRLAARFLQNGEADDVLLYGQTHAAVRDGGQPYAPALAAHGLSAHQLVYLDGVTMPDLLWAGEQALTCAAVGCSLLASSEAAPDFTYSRRLSLAARAAERPVLLALGRTGASAATTRWRIAAMPGQGWQVKLEKLRLAYDIPPPVSGWTVYPQRSHASQSVPLEEVQTSNLVPLLRRAI</sequence>
<comment type="caution">
    <text evidence="1">The sequence shown here is derived from an EMBL/GenBank/DDBJ whole genome shotgun (WGS) entry which is preliminary data.</text>
</comment>
<organism evidence="1 2">
    <name type="scientific">PS1 clade bacterium</name>
    <dbReference type="NCBI Taxonomy" id="2175152"/>
    <lineage>
        <taxon>Bacteria</taxon>
        <taxon>Pseudomonadati</taxon>
        <taxon>Pseudomonadota</taxon>
        <taxon>Alphaproteobacteria</taxon>
        <taxon>PS1 clade</taxon>
    </lineage>
</organism>
<evidence type="ECO:0000313" key="1">
    <source>
        <dbReference type="EMBL" id="MBL6761675.1"/>
    </source>
</evidence>
<evidence type="ECO:0000313" key="2">
    <source>
        <dbReference type="Proteomes" id="UP000785783"/>
    </source>
</evidence>
<dbReference type="InterPro" id="IPR027417">
    <property type="entry name" value="P-loop_NTPase"/>
</dbReference>
<proteinExistence type="predicted"/>
<accession>A0A937HCT7</accession>
<name>A0A937HCT7_9PROT</name>
<dbReference type="SUPFAM" id="SSF52540">
    <property type="entry name" value="P-loop containing nucleoside triphosphate hydrolases"/>
    <property type="match status" value="1"/>
</dbReference>
<reference evidence="1" key="1">
    <citation type="submission" date="2020-10" db="EMBL/GenBank/DDBJ databases">
        <title>Microbiome of the Black Sea water column analyzed by genome centric metagenomics.</title>
        <authorList>
            <person name="Cabello-Yeves P.J."/>
            <person name="Callieri C."/>
            <person name="Picazo A."/>
            <person name="Mehrshad M."/>
            <person name="Haro-Moreno J.M."/>
            <person name="Roda-Garcia J."/>
            <person name="Dzembekova N."/>
            <person name="Slabakova V."/>
            <person name="Slabakova N."/>
            <person name="Moncheva S."/>
            <person name="Rodriguez-Valera F."/>
        </authorList>
    </citation>
    <scope>NUCLEOTIDE SEQUENCE</scope>
    <source>
        <strain evidence="1">BS307-5m-G5</strain>
    </source>
</reference>
<evidence type="ECO:0008006" key="3">
    <source>
        <dbReference type="Google" id="ProtNLM"/>
    </source>
</evidence>
<dbReference type="AlphaFoldDB" id="A0A937HCT7"/>
<gene>
    <name evidence="1" type="ORF">ISQ19_03150</name>
</gene>